<dbReference type="Proteomes" id="UP001196870">
    <property type="component" value="Unassembled WGS sequence"/>
</dbReference>
<dbReference type="Pfam" id="PF17289">
    <property type="entry name" value="Terminase_6C"/>
    <property type="match status" value="1"/>
</dbReference>
<organism evidence="3 4">
    <name type="scientific">Plastoroseomonas hellenica</name>
    <dbReference type="NCBI Taxonomy" id="2687306"/>
    <lineage>
        <taxon>Bacteria</taxon>
        <taxon>Pseudomonadati</taxon>
        <taxon>Pseudomonadota</taxon>
        <taxon>Alphaproteobacteria</taxon>
        <taxon>Acetobacterales</taxon>
        <taxon>Acetobacteraceae</taxon>
        <taxon>Plastoroseomonas</taxon>
    </lineage>
</organism>
<keyword evidence="4" id="KW-1185">Reference proteome</keyword>
<dbReference type="Pfam" id="PF03237">
    <property type="entry name" value="Terminase_6N"/>
    <property type="match status" value="1"/>
</dbReference>
<evidence type="ECO:0000259" key="2">
    <source>
        <dbReference type="Pfam" id="PF17289"/>
    </source>
</evidence>
<reference evidence="4" key="1">
    <citation type="journal article" date="2021" name="Syst. Appl. Microbiol.">
        <title>Roseomonas hellenica sp. nov., isolated from roots of wild-growing Alkanna tinctoria.</title>
        <authorList>
            <person name="Rat A."/>
            <person name="Naranjo H.D."/>
            <person name="Lebbe L."/>
            <person name="Cnockaert M."/>
            <person name="Krigas N."/>
            <person name="Grigoriadou K."/>
            <person name="Maloupa E."/>
            <person name="Willems A."/>
        </authorList>
    </citation>
    <scope>NUCLEOTIDE SEQUENCE [LARGE SCALE GENOMIC DNA]</scope>
    <source>
        <strain evidence="4">LMG 31523</strain>
    </source>
</reference>
<gene>
    <name evidence="3" type="ORF">GXW71_05860</name>
</gene>
<accession>A0ABS5EUA8</accession>
<keyword evidence="1" id="KW-1188">Viral release from host cell</keyword>
<evidence type="ECO:0000313" key="3">
    <source>
        <dbReference type="EMBL" id="MBR0663881.1"/>
    </source>
</evidence>
<feature type="domain" description="Terminase large subunit gp17-like C-terminal" evidence="2">
    <location>
        <begin position="241"/>
        <end position="393"/>
    </location>
</feature>
<proteinExistence type="predicted"/>
<dbReference type="EMBL" id="JAAGBB010000005">
    <property type="protein sequence ID" value="MBR0663881.1"/>
    <property type="molecule type" value="Genomic_DNA"/>
</dbReference>
<comment type="caution">
    <text evidence="3">The sequence shown here is derived from an EMBL/GenBank/DDBJ whole genome shotgun (WGS) entry which is preliminary data.</text>
</comment>
<protein>
    <submittedName>
        <fullName evidence="3">DNA packaging protein</fullName>
    </submittedName>
</protein>
<sequence>MAGNQVGKTWTAGAEAAFHLTGDYPAWWKGRRFAQPTVGWAAGVTQELTRDAAQRVLCGRAEAFGTGMIPKARIRGAAAARGVADALDTVFVEHASGGTSQVTFKSYAEKRSKWQAETLDWVWMDEEPPADLYSEALTRTNATGGLVWTTFTPLEGMSDVVRLFHPRPGTPDRFLVRMAIEDAEHIDAAQRARIIASYPAHEREARTRGIPMLGSGAVFTVPESAFVVPAFAIPAHWPRIIGIDLGFDHPFGAAQLAFDRDADAAYVTHTLSASRQTIAQHAQALKPWGAEVPVAWPHDAAAHDRQSATTYAELYRQHGLNMLWEHATFSDGGYGLEASVADVIDRLESGRLKVFSHLTDLLEEMRGYHRKDGRLVKEQDDVLAAVRYALMMERFAAVLRRGTRGGAPVRRNLRVY</sequence>
<name>A0ABS5EUA8_9PROT</name>
<evidence type="ECO:0000256" key="1">
    <source>
        <dbReference type="ARBA" id="ARBA00022612"/>
    </source>
</evidence>
<dbReference type="InterPro" id="IPR035421">
    <property type="entry name" value="Terminase_6C"/>
</dbReference>
<dbReference type="Gene3D" id="3.30.420.280">
    <property type="match status" value="1"/>
</dbReference>
<evidence type="ECO:0000313" key="4">
    <source>
        <dbReference type="Proteomes" id="UP001196870"/>
    </source>
</evidence>